<organism evidence="1 2">
    <name type="scientific">Candidatus Fischerbacteria bacterium RBG_13_37_8</name>
    <dbReference type="NCBI Taxonomy" id="1817863"/>
    <lineage>
        <taxon>Bacteria</taxon>
        <taxon>Candidatus Fischeribacteriota</taxon>
    </lineage>
</organism>
<comment type="caution">
    <text evidence="1">The sequence shown here is derived from an EMBL/GenBank/DDBJ whole genome shotgun (WGS) entry which is preliminary data.</text>
</comment>
<dbReference type="AlphaFoldDB" id="A0A1F5VY52"/>
<dbReference type="EMBL" id="MFGW01000009">
    <property type="protein sequence ID" value="OGF68217.1"/>
    <property type="molecule type" value="Genomic_DNA"/>
</dbReference>
<dbReference type="STRING" id="1817863.A2Y62_20710"/>
<proteinExistence type="predicted"/>
<reference evidence="1 2" key="1">
    <citation type="journal article" date="2016" name="Nat. Commun.">
        <title>Thousands of microbial genomes shed light on interconnected biogeochemical processes in an aquifer system.</title>
        <authorList>
            <person name="Anantharaman K."/>
            <person name="Brown C.T."/>
            <person name="Hug L.A."/>
            <person name="Sharon I."/>
            <person name="Castelle C.J."/>
            <person name="Probst A.J."/>
            <person name="Thomas B.C."/>
            <person name="Singh A."/>
            <person name="Wilkins M.J."/>
            <person name="Karaoz U."/>
            <person name="Brodie E.L."/>
            <person name="Williams K.H."/>
            <person name="Hubbard S.S."/>
            <person name="Banfield J.F."/>
        </authorList>
    </citation>
    <scope>NUCLEOTIDE SEQUENCE [LARGE SCALE GENOMIC DNA]</scope>
</reference>
<evidence type="ECO:0000313" key="1">
    <source>
        <dbReference type="EMBL" id="OGF68217.1"/>
    </source>
</evidence>
<name>A0A1F5VY52_9BACT</name>
<accession>A0A1F5VY52</accession>
<dbReference type="Proteomes" id="UP000178943">
    <property type="component" value="Unassembled WGS sequence"/>
</dbReference>
<protein>
    <submittedName>
        <fullName evidence="1">Uncharacterized protein</fullName>
    </submittedName>
</protein>
<gene>
    <name evidence="1" type="ORF">A2Y62_20710</name>
</gene>
<sequence>MESVYWQHRIWPTDNTSAKPAFDTIMPDEIMRAKVEDELRKSNALELLWKRELTGAMLQAEIDRIARDTKKPELIQEIWEALVNNPYLVAECFARPLLIDRLTRNWYAFDSRFHSELKAKAEGELASYSIYNLRSMSGDYSEIHYFLDNNNHSLALKKNTNIDRIYVTEEEFKEIESTLEQSGSLQEDEHQFYITRFKNNRTGQIDVEYMVWKKVPFEQWWQEH</sequence>
<evidence type="ECO:0000313" key="2">
    <source>
        <dbReference type="Proteomes" id="UP000178943"/>
    </source>
</evidence>